<feature type="domain" description="DUF7379" evidence="2">
    <location>
        <begin position="881"/>
        <end position="1001"/>
    </location>
</feature>
<dbReference type="GO" id="GO:0005737">
    <property type="term" value="C:cytoplasm"/>
    <property type="evidence" value="ECO:0007669"/>
    <property type="project" value="TreeGrafter"/>
</dbReference>
<dbReference type="AlphaFoldDB" id="A0A951UV25"/>
<dbReference type="Proteomes" id="UP000729701">
    <property type="component" value="Unassembled WGS sequence"/>
</dbReference>
<dbReference type="SUPFAM" id="SSF53474">
    <property type="entry name" value="alpha/beta-Hydrolases"/>
    <property type="match status" value="1"/>
</dbReference>
<evidence type="ECO:0000313" key="4">
    <source>
        <dbReference type="Proteomes" id="UP000729701"/>
    </source>
</evidence>
<evidence type="ECO:0000259" key="1">
    <source>
        <dbReference type="Pfam" id="PF00656"/>
    </source>
</evidence>
<evidence type="ECO:0000313" key="3">
    <source>
        <dbReference type="EMBL" id="MBW4670377.1"/>
    </source>
</evidence>
<dbReference type="Gene3D" id="3.40.50.1820">
    <property type="entry name" value="alpha/beta hydrolase"/>
    <property type="match status" value="1"/>
</dbReference>
<dbReference type="EMBL" id="JAHHGZ010000030">
    <property type="protein sequence ID" value="MBW4670377.1"/>
    <property type="molecule type" value="Genomic_DNA"/>
</dbReference>
<dbReference type="InterPro" id="IPR050452">
    <property type="entry name" value="Metacaspase"/>
</dbReference>
<dbReference type="Pfam" id="PF00656">
    <property type="entry name" value="Peptidase_C14"/>
    <property type="match status" value="1"/>
</dbReference>
<dbReference type="GO" id="GO:0006508">
    <property type="term" value="P:proteolysis"/>
    <property type="evidence" value="ECO:0007669"/>
    <property type="project" value="InterPro"/>
</dbReference>
<dbReference type="PANTHER" id="PTHR48104">
    <property type="entry name" value="METACASPASE-4"/>
    <property type="match status" value="1"/>
</dbReference>
<comment type="caution">
    <text evidence="3">The sequence shown here is derived from an EMBL/GenBank/DDBJ whole genome shotgun (WGS) entry which is preliminary data.</text>
</comment>
<dbReference type="Pfam" id="PF24096">
    <property type="entry name" value="DUF7379"/>
    <property type="match status" value="1"/>
</dbReference>
<dbReference type="InterPro" id="IPR029058">
    <property type="entry name" value="AB_hydrolase_fold"/>
</dbReference>
<name>A0A951UV25_9CYAN</name>
<gene>
    <name evidence="3" type="ORF">KME60_23910</name>
</gene>
<reference evidence="3" key="2">
    <citation type="journal article" date="2022" name="Microbiol. Resour. Announc.">
        <title>Metagenome Sequencing to Explore Phylogenomics of Terrestrial Cyanobacteria.</title>
        <authorList>
            <person name="Ward R.D."/>
            <person name="Stajich J.E."/>
            <person name="Johansen J.R."/>
            <person name="Huntemann M."/>
            <person name="Clum A."/>
            <person name="Foster B."/>
            <person name="Foster B."/>
            <person name="Roux S."/>
            <person name="Palaniappan K."/>
            <person name="Varghese N."/>
            <person name="Mukherjee S."/>
            <person name="Reddy T.B.K."/>
            <person name="Daum C."/>
            <person name="Copeland A."/>
            <person name="Chen I.A."/>
            <person name="Ivanova N.N."/>
            <person name="Kyrpides N.C."/>
            <person name="Shapiro N."/>
            <person name="Eloe-Fadrosh E.A."/>
            <person name="Pietrasiak N."/>
        </authorList>
    </citation>
    <scope>NUCLEOTIDE SEQUENCE</scope>
    <source>
        <strain evidence="3">GSE-NOS-MK-12-04C</strain>
    </source>
</reference>
<dbReference type="InterPro" id="IPR055803">
    <property type="entry name" value="DUF7379"/>
</dbReference>
<protein>
    <submittedName>
        <fullName evidence="3">Caspase family protein</fullName>
    </submittedName>
</protein>
<reference evidence="3" key="1">
    <citation type="submission" date="2021-05" db="EMBL/GenBank/DDBJ databases">
        <authorList>
            <person name="Pietrasiak N."/>
            <person name="Ward R."/>
            <person name="Stajich J.E."/>
            <person name="Kurbessoian T."/>
        </authorList>
    </citation>
    <scope>NUCLEOTIDE SEQUENCE</scope>
    <source>
        <strain evidence="3">GSE-NOS-MK-12-04C</strain>
    </source>
</reference>
<dbReference type="PANTHER" id="PTHR48104:SF30">
    <property type="entry name" value="METACASPASE-1"/>
    <property type="match status" value="1"/>
</dbReference>
<evidence type="ECO:0000259" key="2">
    <source>
        <dbReference type="Pfam" id="PF24096"/>
    </source>
</evidence>
<sequence>MANKIYALLVGIDCYHPQSRGVGNLKGCVNDIEAIEIYLRKRIATDAKWELVENSVSPWKLRNDLATRQAIINGFQQHLCKADSEDVVLFYYAGHGSSEGSPEVFWAEKPDRKIETLVCYDSRTEKGQDLADKELNYLIEQVAILNPHILTILDCCHSGTATRDPDVIERQTSGDLNVRELKDFIFPAEWLDRRLSSNYKLPRHIAIAACRSHQTAKEYIGSDGKQRGAFSYFLTEALQRTNGSLSYTDLVQDINALITGKVRDQSPQIEAQPEDIRQTFLGGATGERANYFTLSYDKQIYHNWVINGGVLHGVLPSSNGETLLAIFPQGSTTEQLRQISNAICPAKVSEVMTEASKVELLDGSTYLSQEEPYWAVVTDVPLPQLKVYFLGDDAGVVLARQALLSADENKPSLFVTEAESDVLPNYYLEATKGQYWIKQVSDKHPIVAPIPEILDTQGYTRQGADKIIKRLEHIARWQNILELKTPATSQVKADDVEMEVIVTSGDNQSDSSLVNSEMCALYTFKENNWSPPRVKIKITNNSEQDLYFQIVELAGSYAIEIPQFFVERSSLRLPKKSSIGSTIEGKKLKYVIPKIYLDSGITEYSSIFKLIISTREFNASLLEQPGLDSPPTRNLSRGLSGALNRLMNKVYSRETEPDEEEYIANWISKSVKVTVIKPPGGVGIKESEPTNIYFGIQLQPHKTFKGKFSLSPLPPSSRDVNSNLNPPILLQDPNLVQPFQFNSDRGGNSVLSVLEILDVQNHESVTPENPITLIVNNSLSPNEHLLPIAHDGEFFLPLGRGKTINGRTEITLERLPEPIIDSRSLQGSIKILFQKILDQNLGKNFDYPLVRIPKIYPDGYVSYQANKENIKTEVAKAKKILLYIHGILGDTRLFATSLQKAKFTENGQDKTLRDQYDLVLTCDYENLHTTIEENAKLLKQRLEEIGLGANHGKQLHIVSHSMGGLISRTFIEKQGGNQVVQHLVMLGTPNAGSPWPTIQDWAFTALGIGLNQLSMVAWPVTIIAGLVVFLEANDNSLQQINPKSSFIQNISTNRDPNVQYTIIAGNHTIRPEVLQTNPGKQASQIQRLMQKLFGSSVDGIVDMVFFQQPNDIAVTVESIKSISTDRIPQPIIISPDTACDHLTYFTSEAGLNALVQALCKKA</sequence>
<proteinExistence type="predicted"/>
<feature type="domain" description="Peptidase C14 caspase" evidence="1">
    <location>
        <begin position="6"/>
        <end position="271"/>
    </location>
</feature>
<accession>A0A951UV25</accession>
<dbReference type="InterPro" id="IPR011600">
    <property type="entry name" value="Pept_C14_caspase"/>
</dbReference>
<organism evidence="3 4">
    <name type="scientific">Cyanomargarita calcarea GSE-NOS-MK-12-04C</name>
    <dbReference type="NCBI Taxonomy" id="2839659"/>
    <lineage>
        <taxon>Bacteria</taxon>
        <taxon>Bacillati</taxon>
        <taxon>Cyanobacteriota</taxon>
        <taxon>Cyanophyceae</taxon>
        <taxon>Nostocales</taxon>
        <taxon>Cyanomargaritaceae</taxon>
        <taxon>Cyanomargarita</taxon>
    </lineage>
</organism>
<dbReference type="Gene3D" id="3.40.50.1460">
    <property type="match status" value="1"/>
</dbReference>
<dbReference type="GO" id="GO:0004197">
    <property type="term" value="F:cysteine-type endopeptidase activity"/>
    <property type="evidence" value="ECO:0007669"/>
    <property type="project" value="InterPro"/>
</dbReference>